<evidence type="ECO:0000259" key="3">
    <source>
        <dbReference type="PROSITE" id="PS50102"/>
    </source>
</evidence>
<dbReference type="AlphaFoldDB" id="A0A9P8CXJ5"/>
<dbReference type="GO" id="GO:0006376">
    <property type="term" value="P:mRNA splice site recognition"/>
    <property type="evidence" value="ECO:0007669"/>
    <property type="project" value="TreeGrafter"/>
</dbReference>
<evidence type="ECO:0000256" key="1">
    <source>
        <dbReference type="PROSITE-ProRule" id="PRU00176"/>
    </source>
</evidence>
<comment type="caution">
    <text evidence="4">The sequence shown here is derived from an EMBL/GenBank/DDBJ whole genome shotgun (WGS) entry which is preliminary data.</text>
</comment>
<accession>A0A9P8CXJ5</accession>
<reference evidence="4" key="1">
    <citation type="submission" date="2021-07" db="EMBL/GenBank/DDBJ databases">
        <title>Draft genome of Mortierella alpina, strain LL118, isolated from an aspen leaf litter sample.</title>
        <authorList>
            <person name="Yang S."/>
            <person name="Vinatzer B.A."/>
        </authorList>
    </citation>
    <scope>NUCLEOTIDE SEQUENCE</scope>
    <source>
        <strain evidence="4">LL118</strain>
    </source>
</reference>
<dbReference type="PROSITE" id="PS50102">
    <property type="entry name" value="RRM"/>
    <property type="match status" value="3"/>
</dbReference>
<feature type="domain" description="RRM" evidence="3">
    <location>
        <begin position="257"/>
        <end position="335"/>
    </location>
</feature>
<dbReference type="GO" id="GO:0071013">
    <property type="term" value="C:catalytic step 2 spliceosome"/>
    <property type="evidence" value="ECO:0007669"/>
    <property type="project" value="TreeGrafter"/>
</dbReference>
<evidence type="ECO:0000313" key="5">
    <source>
        <dbReference type="Proteomes" id="UP000717515"/>
    </source>
</evidence>
<feature type="domain" description="RRM" evidence="3">
    <location>
        <begin position="164"/>
        <end position="242"/>
    </location>
</feature>
<feature type="compositionally biased region" description="Basic and acidic residues" evidence="2">
    <location>
        <begin position="33"/>
        <end position="48"/>
    </location>
</feature>
<dbReference type="InterPro" id="IPR000504">
    <property type="entry name" value="RRM_dom"/>
</dbReference>
<feature type="region of interest" description="Disordered" evidence="2">
    <location>
        <begin position="1"/>
        <end position="76"/>
    </location>
</feature>
<proteinExistence type="predicted"/>
<dbReference type="Pfam" id="PF00076">
    <property type="entry name" value="RRM_1"/>
    <property type="match status" value="3"/>
</dbReference>
<protein>
    <recommendedName>
        <fullName evidence="3">RRM domain-containing protein</fullName>
    </recommendedName>
</protein>
<dbReference type="Proteomes" id="UP000717515">
    <property type="component" value="Unassembled WGS sequence"/>
</dbReference>
<dbReference type="GO" id="GO:0071011">
    <property type="term" value="C:precatalytic spliceosome"/>
    <property type="evidence" value="ECO:0007669"/>
    <property type="project" value="TreeGrafter"/>
</dbReference>
<dbReference type="InterPro" id="IPR003954">
    <property type="entry name" value="RRM_euk-type"/>
</dbReference>
<name>A0A9P8CXJ5_MORAP</name>
<sequence>MQDSSNNDTVNDRKRSIGGTEEEDLAMTTAGDTTKDVDGAVKKARLDQDGNAPESDVNNTSVDGSITEEDPANKGKSHSLASFWCGIVSSRNANALSVIDSEPSEARDPHTGLTETQTLALERAKQYAREVQEKLASAGTISSVSEPEPALAIANVMEQRKSLCRVYVGSISFEATEDDVRQKLSRFGAIKELVLKVDPATGKHRGFCFVEYDLPEAAILAVQASESVDVGGRHLKIGRPKNYDADAIKDLPPPPEDRIYVANIGSLVSEPDLAGIFAAFGEVEKCVLLPDPVTRKHKGYGYVQFKSGTDINTIVDSMKGFMLLDMPMGVCKAIVGGVLPEGMRSLDSLPLTTAQLQMPTQARVPQTASTTIVNPAMIARATATAASTAQRLVAMGQSSGASGLNGDRESVASEENMSISGNQRYMVMQSLARSSGLVPPAAAAIPAPLSHVVQPTVVRLQYSATPADIDDQLEEEFKEECSKYGPVIQVQMLPLADGLLRIFIQFGSPVDARSAAAQLNGRQFDGKTIQATLFDQQEYIAGRLV</sequence>
<dbReference type="GO" id="GO:0003723">
    <property type="term" value="F:RNA binding"/>
    <property type="evidence" value="ECO:0007669"/>
    <property type="project" value="UniProtKB-UniRule"/>
</dbReference>
<evidence type="ECO:0000313" key="4">
    <source>
        <dbReference type="EMBL" id="KAG9323377.1"/>
    </source>
</evidence>
<keyword evidence="1" id="KW-0694">RNA-binding</keyword>
<feature type="domain" description="RRM" evidence="3">
    <location>
        <begin position="470"/>
        <end position="536"/>
    </location>
</feature>
<dbReference type="InterPro" id="IPR051974">
    <property type="entry name" value="PUF60_regulator"/>
</dbReference>
<dbReference type="PANTHER" id="PTHR47330">
    <property type="entry name" value="POLY(U)-BINDING-SPLICING FACTOR PUF60-B-RELATED"/>
    <property type="match status" value="1"/>
</dbReference>
<dbReference type="InterPro" id="IPR012677">
    <property type="entry name" value="Nucleotide-bd_a/b_plait_sf"/>
</dbReference>
<dbReference type="InterPro" id="IPR035979">
    <property type="entry name" value="RBD_domain_sf"/>
</dbReference>
<dbReference type="Gene3D" id="3.30.70.330">
    <property type="match status" value="3"/>
</dbReference>
<dbReference type="GO" id="GO:0000380">
    <property type="term" value="P:alternative mRNA splicing, via spliceosome"/>
    <property type="evidence" value="ECO:0007669"/>
    <property type="project" value="TreeGrafter"/>
</dbReference>
<dbReference type="SMART" id="SM00361">
    <property type="entry name" value="RRM_1"/>
    <property type="match status" value="1"/>
</dbReference>
<organism evidence="4 5">
    <name type="scientific">Mortierella alpina</name>
    <name type="common">Oleaginous fungus</name>
    <name type="synonym">Mortierella renispora</name>
    <dbReference type="NCBI Taxonomy" id="64518"/>
    <lineage>
        <taxon>Eukaryota</taxon>
        <taxon>Fungi</taxon>
        <taxon>Fungi incertae sedis</taxon>
        <taxon>Mucoromycota</taxon>
        <taxon>Mortierellomycotina</taxon>
        <taxon>Mortierellomycetes</taxon>
        <taxon>Mortierellales</taxon>
        <taxon>Mortierellaceae</taxon>
        <taxon>Mortierella</taxon>
    </lineage>
</organism>
<dbReference type="SUPFAM" id="SSF54928">
    <property type="entry name" value="RNA-binding domain, RBD"/>
    <property type="match status" value="2"/>
</dbReference>
<dbReference type="SMART" id="SM00360">
    <property type="entry name" value="RRM"/>
    <property type="match status" value="3"/>
</dbReference>
<dbReference type="EMBL" id="JAIFTL010000104">
    <property type="protein sequence ID" value="KAG9323377.1"/>
    <property type="molecule type" value="Genomic_DNA"/>
</dbReference>
<evidence type="ECO:0000256" key="2">
    <source>
        <dbReference type="SAM" id="MobiDB-lite"/>
    </source>
</evidence>
<gene>
    <name evidence="4" type="ORF">KVV02_007491</name>
</gene>
<dbReference type="GO" id="GO:0000381">
    <property type="term" value="P:regulation of alternative mRNA splicing, via spliceosome"/>
    <property type="evidence" value="ECO:0007669"/>
    <property type="project" value="TreeGrafter"/>
</dbReference>
<dbReference type="PANTHER" id="PTHR47330:SF1">
    <property type="entry name" value="POLY(U)-BINDING-SPLICING FACTOR PUF60"/>
    <property type="match status" value="1"/>
</dbReference>